<dbReference type="Gene3D" id="2.130.10.10">
    <property type="entry name" value="YVTN repeat-like/Quinoprotein amine dehydrogenase"/>
    <property type="match status" value="1"/>
</dbReference>
<dbReference type="InterPro" id="IPR015943">
    <property type="entry name" value="WD40/YVTN_repeat-like_dom_sf"/>
</dbReference>
<name>A0A918M5U9_9ACTN</name>
<reference evidence="3" key="1">
    <citation type="journal article" date="2014" name="Int. J. Syst. Evol. Microbiol.">
        <title>Complete genome sequence of Corynebacterium casei LMG S-19264T (=DSM 44701T), isolated from a smear-ripened cheese.</title>
        <authorList>
            <consortium name="US DOE Joint Genome Institute (JGI-PGF)"/>
            <person name="Walter F."/>
            <person name="Albersmeier A."/>
            <person name="Kalinowski J."/>
            <person name="Ruckert C."/>
        </authorList>
    </citation>
    <scope>NUCLEOTIDE SEQUENCE</scope>
    <source>
        <strain evidence="3">JCM 4391</strain>
    </source>
</reference>
<feature type="domain" description="SMP-30/Gluconolactonase/LRE-like region" evidence="2">
    <location>
        <begin position="57"/>
        <end position="277"/>
    </location>
</feature>
<dbReference type="EMBL" id="BMTP01000013">
    <property type="protein sequence ID" value="GGU54110.1"/>
    <property type="molecule type" value="Genomic_DNA"/>
</dbReference>
<keyword evidence="4" id="KW-1185">Reference proteome</keyword>
<keyword evidence="1" id="KW-0732">Signal</keyword>
<feature type="signal peptide" evidence="1">
    <location>
        <begin position="1"/>
        <end position="32"/>
    </location>
</feature>
<dbReference type="InterPro" id="IPR051262">
    <property type="entry name" value="SMP-30/CGR1_Lactonase"/>
</dbReference>
<evidence type="ECO:0000313" key="3">
    <source>
        <dbReference type="EMBL" id="GGU54110.1"/>
    </source>
</evidence>
<reference evidence="3" key="2">
    <citation type="submission" date="2020-09" db="EMBL/GenBank/DDBJ databases">
        <authorList>
            <person name="Sun Q."/>
            <person name="Ohkuma M."/>
        </authorList>
    </citation>
    <scope>NUCLEOTIDE SEQUENCE</scope>
    <source>
        <strain evidence="3">JCM 4391</strain>
    </source>
</reference>
<protein>
    <recommendedName>
        <fullName evidence="2">SMP-30/Gluconolactonase/LRE-like region domain-containing protein</fullName>
    </recommendedName>
</protein>
<dbReference type="PANTHER" id="PTHR47572:SF5">
    <property type="entry name" value="BLR2277 PROTEIN"/>
    <property type="match status" value="1"/>
</dbReference>
<gene>
    <name evidence="3" type="ORF">GCM10010274_48990</name>
</gene>
<evidence type="ECO:0000256" key="1">
    <source>
        <dbReference type="SAM" id="SignalP"/>
    </source>
</evidence>
<comment type="caution">
    <text evidence="3">The sequence shown here is derived from an EMBL/GenBank/DDBJ whole genome shotgun (WGS) entry which is preliminary data.</text>
</comment>
<dbReference type="Pfam" id="PF08450">
    <property type="entry name" value="SGL"/>
    <property type="match status" value="1"/>
</dbReference>
<dbReference type="PANTHER" id="PTHR47572">
    <property type="entry name" value="LIPOPROTEIN-RELATED"/>
    <property type="match status" value="1"/>
</dbReference>
<dbReference type="Proteomes" id="UP000636661">
    <property type="component" value="Unassembled WGS sequence"/>
</dbReference>
<dbReference type="AlphaFoldDB" id="A0A918M5U9"/>
<proteinExistence type="predicted"/>
<dbReference type="InterPro" id="IPR013658">
    <property type="entry name" value="SGL"/>
</dbReference>
<sequence>MHRIRPFRSLMAAGLSLAGVLSLTGLAGTAAAADDDDMAGAKYVAGTAFTLPGARAFPEGIAVDSKTGDFYVGSYATGAIYRTPAGQKAAEVFLPDGADGRTTAAGLKVDAAGRLWVTDPKGVMVYDIATRKRVAHFTVSAPEASLLNDLDIAPDGTAYVTDSYLAVVYRVTPAQLQTAIAAGGTGGTLTTAYNLTGVIPPQPARTVTLNGIEADAAGGYLITVDSAGGGLYRIDLRSGAMQKVTGTVSLKYGDGLHLESGRVWLAHYGNDTLSRLRLNADATSFTVERQVVDATLEMPTTLVRRNSHLYVVRSQFGKMAGGTAELPFTIADVTGF</sequence>
<evidence type="ECO:0000313" key="4">
    <source>
        <dbReference type="Proteomes" id="UP000636661"/>
    </source>
</evidence>
<dbReference type="SUPFAM" id="SSF63829">
    <property type="entry name" value="Calcium-dependent phosphotriesterase"/>
    <property type="match status" value="1"/>
</dbReference>
<accession>A0A918M5U9</accession>
<organism evidence="3 4">
    <name type="scientific">Streptomyces lavendofoliae</name>
    <dbReference type="NCBI Taxonomy" id="67314"/>
    <lineage>
        <taxon>Bacteria</taxon>
        <taxon>Bacillati</taxon>
        <taxon>Actinomycetota</taxon>
        <taxon>Actinomycetes</taxon>
        <taxon>Kitasatosporales</taxon>
        <taxon>Streptomycetaceae</taxon>
        <taxon>Streptomyces</taxon>
    </lineage>
</organism>
<evidence type="ECO:0000259" key="2">
    <source>
        <dbReference type="Pfam" id="PF08450"/>
    </source>
</evidence>
<feature type="chain" id="PRO_5038128766" description="SMP-30/Gluconolactonase/LRE-like region domain-containing protein" evidence="1">
    <location>
        <begin position="33"/>
        <end position="336"/>
    </location>
</feature>